<reference evidence="3 4" key="1">
    <citation type="submission" date="2024-07" db="EMBL/GenBank/DDBJ databases">
        <title>Uliginosibacterium flavum JJ3220;KACC:17644.</title>
        <authorList>
            <person name="Kim M.K."/>
        </authorList>
    </citation>
    <scope>NUCLEOTIDE SEQUENCE [LARGE SCALE GENOMIC DNA]</scope>
    <source>
        <strain evidence="3 4">KACC:17644</strain>
    </source>
</reference>
<dbReference type="InterPro" id="IPR023614">
    <property type="entry name" value="Porin_dom_sf"/>
</dbReference>
<evidence type="ECO:0000256" key="1">
    <source>
        <dbReference type="SAM" id="SignalP"/>
    </source>
</evidence>
<protein>
    <submittedName>
        <fullName evidence="3">Porin</fullName>
    </submittedName>
</protein>
<comment type="caution">
    <text evidence="3">The sequence shown here is derived from an EMBL/GenBank/DDBJ whole genome shotgun (WGS) entry which is preliminary data.</text>
</comment>
<evidence type="ECO:0000259" key="2">
    <source>
        <dbReference type="Pfam" id="PF13609"/>
    </source>
</evidence>
<evidence type="ECO:0000313" key="3">
    <source>
        <dbReference type="EMBL" id="MET7014185.1"/>
    </source>
</evidence>
<accession>A0ABV2TJV0</accession>
<feature type="domain" description="Porin" evidence="2">
    <location>
        <begin position="7"/>
        <end position="345"/>
    </location>
</feature>
<gene>
    <name evidence="3" type="ORF">ABXR19_08275</name>
</gene>
<organism evidence="3 4">
    <name type="scientific">Uliginosibacterium flavum</name>
    <dbReference type="NCBI Taxonomy" id="1396831"/>
    <lineage>
        <taxon>Bacteria</taxon>
        <taxon>Pseudomonadati</taxon>
        <taxon>Pseudomonadota</taxon>
        <taxon>Betaproteobacteria</taxon>
        <taxon>Rhodocyclales</taxon>
        <taxon>Zoogloeaceae</taxon>
        <taxon>Uliginosibacterium</taxon>
    </lineage>
</organism>
<keyword evidence="1" id="KW-0732">Signal</keyword>
<keyword evidence="4" id="KW-1185">Reference proteome</keyword>
<evidence type="ECO:0000313" key="4">
    <source>
        <dbReference type="Proteomes" id="UP001549691"/>
    </source>
</evidence>
<dbReference type="Gene3D" id="2.40.160.10">
    <property type="entry name" value="Porin"/>
    <property type="match status" value="1"/>
</dbReference>
<dbReference type="SUPFAM" id="SSF56935">
    <property type="entry name" value="Porins"/>
    <property type="match status" value="1"/>
</dbReference>
<name>A0ABV2TJV0_9RHOO</name>
<feature type="chain" id="PRO_5046711099" evidence="1">
    <location>
        <begin position="21"/>
        <end position="382"/>
    </location>
</feature>
<dbReference type="Pfam" id="PF13609">
    <property type="entry name" value="Porin_4"/>
    <property type="match status" value="1"/>
</dbReference>
<dbReference type="Proteomes" id="UP001549691">
    <property type="component" value="Unassembled WGS sequence"/>
</dbReference>
<dbReference type="RefSeq" id="WP_354600645.1">
    <property type="nucleotide sequence ID" value="NZ_JBEWZI010000007.1"/>
</dbReference>
<sequence>MQKKLIALAVAGLMSGAAFAQTSVTVGGKFDACYSFSRTQANDTDGNMIGTKESQDGGCNSTSRISIGAKEQIAKGYDIRVDFDLRFGNVHEGKNTTTTGGINSNDKKAMAFTTPFGTLQWGVANLQSNDYKLAEKPYMVTPKDTELVKFGVSQFREESLTNRNTSYWSPTFNLGPIKTLVKATYANGDNQKSGANDNEGTPTSSGNVFVIGSEGVVMDGIVDWGFDVTDVRPSAQQSGAAGLGRNFTHAYLNIRPIPGNKNLKISTQYNVYKGASSSEGYYKEKNTNFVVAYNFNGKAEMGLGISHLNDLGTDRNSGKSVMIGGSYFLSKSVQVYANLVKQDFDRQQAITGGKYVGTGAGFSGNATKSDSTTVKVGIMKEF</sequence>
<dbReference type="InterPro" id="IPR033900">
    <property type="entry name" value="Gram_neg_porin_domain"/>
</dbReference>
<proteinExistence type="predicted"/>
<dbReference type="EMBL" id="JBEWZI010000007">
    <property type="protein sequence ID" value="MET7014185.1"/>
    <property type="molecule type" value="Genomic_DNA"/>
</dbReference>
<feature type="signal peptide" evidence="1">
    <location>
        <begin position="1"/>
        <end position="20"/>
    </location>
</feature>